<comment type="caution">
    <text evidence="1">The sequence shown here is derived from an EMBL/GenBank/DDBJ whole genome shotgun (WGS) entry which is preliminary data.</text>
</comment>
<gene>
    <name evidence="1" type="ORF">COV60_01270</name>
</gene>
<dbReference type="AlphaFoldDB" id="A0A2H0N2Z9"/>
<protein>
    <submittedName>
        <fullName evidence="1">Uncharacterized protein</fullName>
    </submittedName>
</protein>
<proteinExistence type="predicted"/>
<reference evidence="1 2" key="1">
    <citation type="submission" date="2017-09" db="EMBL/GenBank/DDBJ databases">
        <title>Depth-based differentiation of microbial function through sediment-hosted aquifers and enrichment of novel symbionts in the deep terrestrial subsurface.</title>
        <authorList>
            <person name="Probst A.J."/>
            <person name="Ladd B."/>
            <person name="Jarett J.K."/>
            <person name="Geller-Mcgrath D.E."/>
            <person name="Sieber C.M."/>
            <person name="Emerson J.B."/>
            <person name="Anantharaman K."/>
            <person name="Thomas B.C."/>
            <person name="Malmstrom R."/>
            <person name="Stieglmeier M."/>
            <person name="Klingl A."/>
            <person name="Woyke T."/>
            <person name="Ryan C.M."/>
            <person name="Banfield J.F."/>
        </authorList>
    </citation>
    <scope>NUCLEOTIDE SEQUENCE [LARGE SCALE GENOMIC DNA]</scope>
    <source>
        <strain evidence="1">CG11_big_fil_rev_8_21_14_0_20_43_7</strain>
    </source>
</reference>
<name>A0A2H0N2Z9_9BACT</name>
<accession>A0A2H0N2Z9</accession>
<organism evidence="1 2">
    <name type="scientific">Candidatus Magasanikbacteria bacterium CG11_big_fil_rev_8_21_14_0_20_43_7</name>
    <dbReference type="NCBI Taxonomy" id="1974654"/>
    <lineage>
        <taxon>Bacteria</taxon>
        <taxon>Candidatus Magasanikiibacteriota</taxon>
    </lineage>
</organism>
<dbReference type="EMBL" id="PCWM01000023">
    <property type="protein sequence ID" value="PIR03258.1"/>
    <property type="molecule type" value="Genomic_DNA"/>
</dbReference>
<evidence type="ECO:0000313" key="1">
    <source>
        <dbReference type="EMBL" id="PIR03258.1"/>
    </source>
</evidence>
<dbReference type="Proteomes" id="UP000229782">
    <property type="component" value="Unassembled WGS sequence"/>
</dbReference>
<evidence type="ECO:0000313" key="2">
    <source>
        <dbReference type="Proteomes" id="UP000229782"/>
    </source>
</evidence>
<sequence length="239" mass="28308">MEEREHTQYTIEIFHHLYDFVCDVLPPSLREEMEHAMDHVGHDTDLSRKDIEDTMIIFGKKVWPYRKALQEIIELHEGKMGDQFFRSILSRTMKKRFEEFLQHGGTLRDIHSGASAHFFSVEERTELNHALVDTHQHLKTYALQHIRALGEREFAQRVQEFADILTKLEAELDHIRTMADDTQEHPMLAREMREHVRGFEHGLCFLGPEYTEEEVYTAKEHFAGRKREYVVRGIHLLTL</sequence>